<comment type="similarity">
    <text evidence="1">Belongs to the protein-tyrosine phosphatase family.</text>
</comment>
<reference evidence="4" key="1">
    <citation type="journal article" date="2019" name="Int. J. Syst. Evol. Microbiol.">
        <title>The Global Catalogue of Microorganisms (GCM) 10K type strain sequencing project: providing services to taxonomists for standard genome sequencing and annotation.</title>
        <authorList>
            <consortium name="The Broad Institute Genomics Platform"/>
            <consortium name="The Broad Institute Genome Sequencing Center for Infectious Disease"/>
            <person name="Wu L."/>
            <person name="Ma J."/>
        </authorList>
    </citation>
    <scope>NUCLEOTIDE SEQUENCE [LARGE SCALE GENOMIC DNA]</scope>
    <source>
        <strain evidence="4">CGMCC 1.12849</strain>
    </source>
</reference>
<dbReference type="Gene3D" id="3.90.190.10">
    <property type="entry name" value="Protein tyrosine phosphatase superfamily"/>
    <property type="match status" value="1"/>
</dbReference>
<dbReference type="PANTHER" id="PTHR31126">
    <property type="entry name" value="TYROSINE-PROTEIN PHOSPHATASE"/>
    <property type="match status" value="1"/>
</dbReference>
<accession>A0ABV9MIH4</accession>
<dbReference type="PROSITE" id="PS50056">
    <property type="entry name" value="TYR_PHOSPHATASE_2"/>
    <property type="match status" value="1"/>
</dbReference>
<dbReference type="PROSITE" id="PS00383">
    <property type="entry name" value="TYR_PHOSPHATASE_1"/>
    <property type="match status" value="1"/>
</dbReference>
<dbReference type="InterPro" id="IPR016130">
    <property type="entry name" value="Tyr_Pase_AS"/>
</dbReference>
<dbReference type="InterPro" id="IPR000387">
    <property type="entry name" value="Tyr_Pase_dom"/>
</dbReference>
<evidence type="ECO:0000259" key="2">
    <source>
        <dbReference type="PROSITE" id="PS50056"/>
    </source>
</evidence>
<dbReference type="InterPro" id="IPR026893">
    <property type="entry name" value="Tyr/Ser_Pase_IphP-type"/>
</dbReference>
<sequence>MPSILEASTAVPNLRQVPSTGLGRLYRSAAPNALDAAGIRELEALGVSTIVDLREPFESAARPDFLPAGTAYLQVPLYSGALPLSTPIEQVYRGLLNDRGTEIAKAVSAIATSLPSGVLLHCAAGKDRTGLVVALVLEVAGVPRKMILDDYARSAANLPDSFRERVNQELASALGDGDELQAALHLHLQSPAPALAGALDLVAERFGSAACYLLAHGLAPAELEILRQELAGPSA</sequence>
<dbReference type="RefSeq" id="WP_346060067.1">
    <property type="nucleotide sequence ID" value="NZ_BAAAVQ010000071.1"/>
</dbReference>
<proteinExistence type="inferred from homology"/>
<dbReference type="SUPFAM" id="SSF52799">
    <property type="entry name" value="(Phosphotyrosine protein) phosphatases II"/>
    <property type="match status" value="1"/>
</dbReference>
<evidence type="ECO:0000313" key="3">
    <source>
        <dbReference type="EMBL" id="MFC4714650.1"/>
    </source>
</evidence>
<evidence type="ECO:0000256" key="1">
    <source>
        <dbReference type="ARBA" id="ARBA00009580"/>
    </source>
</evidence>
<dbReference type="PANTHER" id="PTHR31126:SF1">
    <property type="entry name" value="TYROSINE SPECIFIC PROTEIN PHOSPHATASES DOMAIN-CONTAINING PROTEIN"/>
    <property type="match status" value="1"/>
</dbReference>
<keyword evidence="4" id="KW-1185">Reference proteome</keyword>
<dbReference type="Proteomes" id="UP001595884">
    <property type="component" value="Unassembled WGS sequence"/>
</dbReference>
<dbReference type="Pfam" id="PF13350">
    <property type="entry name" value="Y_phosphatase3"/>
    <property type="match status" value="1"/>
</dbReference>
<gene>
    <name evidence="3" type="ORF">ACFO7V_00610</name>
</gene>
<comment type="caution">
    <text evidence="3">The sequence shown here is derived from an EMBL/GenBank/DDBJ whole genome shotgun (WGS) entry which is preliminary data.</text>
</comment>
<organism evidence="3 4">
    <name type="scientific">Glutamicibacter bergerei</name>
    <dbReference type="NCBI Taxonomy" id="256702"/>
    <lineage>
        <taxon>Bacteria</taxon>
        <taxon>Bacillati</taxon>
        <taxon>Actinomycetota</taxon>
        <taxon>Actinomycetes</taxon>
        <taxon>Micrococcales</taxon>
        <taxon>Micrococcaceae</taxon>
        <taxon>Glutamicibacter</taxon>
    </lineage>
</organism>
<feature type="domain" description="Tyrosine specific protein phosphatases" evidence="2">
    <location>
        <begin position="101"/>
        <end position="137"/>
    </location>
</feature>
<evidence type="ECO:0000313" key="4">
    <source>
        <dbReference type="Proteomes" id="UP001595884"/>
    </source>
</evidence>
<name>A0ABV9MIH4_9MICC</name>
<protein>
    <submittedName>
        <fullName evidence="3">Tyrosine-protein phosphatase</fullName>
    </submittedName>
</protein>
<dbReference type="InterPro" id="IPR029021">
    <property type="entry name" value="Prot-tyrosine_phosphatase-like"/>
</dbReference>
<dbReference type="EMBL" id="JBHSHE010000003">
    <property type="protein sequence ID" value="MFC4714650.1"/>
    <property type="molecule type" value="Genomic_DNA"/>
</dbReference>